<dbReference type="InterPro" id="IPR036259">
    <property type="entry name" value="MFS_trans_sf"/>
</dbReference>
<dbReference type="EMBL" id="MZGX01000013">
    <property type="protein sequence ID" value="OPX43922.1"/>
    <property type="molecule type" value="Genomic_DNA"/>
</dbReference>
<proteinExistence type="predicted"/>
<dbReference type="PANTHER" id="PTHR23513">
    <property type="entry name" value="INTEGRAL MEMBRANE EFFLUX PROTEIN-RELATED"/>
    <property type="match status" value="1"/>
</dbReference>
<protein>
    <submittedName>
        <fullName evidence="7">Major facilitator superfamily protein</fullName>
    </submittedName>
</protein>
<comment type="caution">
    <text evidence="7">The sequence shown here is derived from an EMBL/GenBank/DDBJ whole genome shotgun (WGS) entry which is preliminary data.</text>
</comment>
<dbReference type="AlphaFoldDB" id="A0A1V4SJ49"/>
<feature type="transmembrane region" description="Helical" evidence="6">
    <location>
        <begin position="381"/>
        <end position="401"/>
    </location>
</feature>
<dbReference type="PANTHER" id="PTHR23513:SF6">
    <property type="entry name" value="MAJOR FACILITATOR SUPERFAMILY ASSOCIATED DOMAIN-CONTAINING PROTEIN"/>
    <property type="match status" value="1"/>
</dbReference>
<comment type="subcellular location">
    <subcellularLocation>
        <location evidence="1">Cell membrane</location>
        <topology evidence="1">Multi-pass membrane protein</topology>
    </subcellularLocation>
</comment>
<dbReference type="GO" id="GO:0022857">
    <property type="term" value="F:transmembrane transporter activity"/>
    <property type="evidence" value="ECO:0007669"/>
    <property type="project" value="InterPro"/>
</dbReference>
<keyword evidence="5 6" id="KW-0472">Membrane</keyword>
<feature type="transmembrane region" description="Helical" evidence="6">
    <location>
        <begin position="293"/>
        <end position="312"/>
    </location>
</feature>
<feature type="transmembrane region" description="Helical" evidence="6">
    <location>
        <begin position="358"/>
        <end position="375"/>
    </location>
</feature>
<feature type="transmembrane region" description="Helical" evidence="6">
    <location>
        <begin position="318"/>
        <end position="337"/>
    </location>
</feature>
<feature type="transmembrane region" description="Helical" evidence="6">
    <location>
        <begin position="233"/>
        <end position="257"/>
    </location>
</feature>
<evidence type="ECO:0000256" key="5">
    <source>
        <dbReference type="ARBA" id="ARBA00023136"/>
    </source>
</evidence>
<sequence>MQIRLMKEISLLPKNLKLFMLAILMTNIGNGMHTIAVSKLLYDKTHSAMSFGGVILIEYVVSFFIQFVSGSLVDRNNPKRISIICDVVRGIQVLSIGILLGFTGTSVYYLFITLLIVNMVTPFYRSAIFSLIPALSKESSSLLSVNSMIYTLFQAGQLLGVALVAPIVFLLNPSIALIIDGTTFLLSAALVAFIKITKLEIKTDNTKNIKSLISDWKEVLNVMKTEKSFTGHVLVSSADYVCVSLVNLMLVPMVTIWYSNNSYLISVFDGGFAIGAMLSVLFTVALSKRIGSLNCSWVGLICQGILFILIMVNRFPLITFILMVGIGAFNAFSISIFQTSLQERCNGPIKGRVSALRQFIVSCFSVVLIPIISYFHDISLALGMTISGVIVIVFGVASFLLGRSYMFGENYLSKPIFSNNNITS</sequence>
<evidence type="ECO:0000256" key="1">
    <source>
        <dbReference type="ARBA" id="ARBA00004651"/>
    </source>
</evidence>
<dbReference type="CDD" id="cd06173">
    <property type="entry name" value="MFS_MefA_like"/>
    <property type="match status" value="1"/>
</dbReference>
<gene>
    <name evidence="7" type="ORF">CLHUN_21650</name>
</gene>
<dbReference type="Proteomes" id="UP000191554">
    <property type="component" value="Unassembled WGS sequence"/>
</dbReference>
<name>A0A1V4SJ49_RUMHU</name>
<feature type="transmembrane region" description="Helical" evidence="6">
    <location>
        <begin position="147"/>
        <end position="169"/>
    </location>
</feature>
<keyword evidence="2" id="KW-1003">Cell membrane</keyword>
<dbReference type="OrthoDB" id="9775268at2"/>
<reference evidence="7 8" key="1">
    <citation type="submission" date="2017-03" db="EMBL/GenBank/DDBJ databases">
        <title>Genome sequence of Clostridium hungatei DSM 14427.</title>
        <authorList>
            <person name="Poehlein A."/>
            <person name="Daniel R."/>
        </authorList>
    </citation>
    <scope>NUCLEOTIDE SEQUENCE [LARGE SCALE GENOMIC DNA]</scope>
    <source>
        <strain evidence="7 8">DSM 14427</strain>
    </source>
</reference>
<dbReference type="STRING" id="48256.CLHUN_21650"/>
<evidence type="ECO:0000256" key="2">
    <source>
        <dbReference type="ARBA" id="ARBA00022475"/>
    </source>
</evidence>
<feature type="transmembrane region" description="Helical" evidence="6">
    <location>
        <begin position="21"/>
        <end position="42"/>
    </location>
</feature>
<dbReference type="Pfam" id="PF07690">
    <property type="entry name" value="MFS_1"/>
    <property type="match status" value="1"/>
</dbReference>
<dbReference type="Gene3D" id="1.20.1250.20">
    <property type="entry name" value="MFS general substrate transporter like domains"/>
    <property type="match status" value="1"/>
</dbReference>
<accession>A0A1V4SJ49</accession>
<keyword evidence="8" id="KW-1185">Reference proteome</keyword>
<organism evidence="7 8">
    <name type="scientific">Ruminiclostridium hungatei</name>
    <name type="common">Clostridium hungatei</name>
    <dbReference type="NCBI Taxonomy" id="48256"/>
    <lineage>
        <taxon>Bacteria</taxon>
        <taxon>Bacillati</taxon>
        <taxon>Bacillota</taxon>
        <taxon>Clostridia</taxon>
        <taxon>Eubacteriales</taxon>
        <taxon>Oscillospiraceae</taxon>
        <taxon>Ruminiclostridium</taxon>
    </lineage>
</organism>
<dbReference type="GO" id="GO:0005886">
    <property type="term" value="C:plasma membrane"/>
    <property type="evidence" value="ECO:0007669"/>
    <property type="project" value="UniProtKB-SubCell"/>
</dbReference>
<feature type="transmembrane region" description="Helical" evidence="6">
    <location>
        <begin position="263"/>
        <end position="286"/>
    </location>
</feature>
<evidence type="ECO:0000313" key="8">
    <source>
        <dbReference type="Proteomes" id="UP000191554"/>
    </source>
</evidence>
<dbReference type="InterPro" id="IPR011701">
    <property type="entry name" value="MFS"/>
</dbReference>
<keyword evidence="3 6" id="KW-0812">Transmembrane</keyword>
<dbReference type="RefSeq" id="WP_080064599.1">
    <property type="nucleotide sequence ID" value="NZ_MZGX01000013.1"/>
</dbReference>
<feature type="transmembrane region" description="Helical" evidence="6">
    <location>
        <begin position="48"/>
        <end position="69"/>
    </location>
</feature>
<evidence type="ECO:0000256" key="4">
    <source>
        <dbReference type="ARBA" id="ARBA00022989"/>
    </source>
</evidence>
<evidence type="ECO:0000256" key="3">
    <source>
        <dbReference type="ARBA" id="ARBA00022692"/>
    </source>
</evidence>
<dbReference type="SUPFAM" id="SSF103473">
    <property type="entry name" value="MFS general substrate transporter"/>
    <property type="match status" value="1"/>
</dbReference>
<evidence type="ECO:0000256" key="6">
    <source>
        <dbReference type="SAM" id="Phobius"/>
    </source>
</evidence>
<evidence type="ECO:0000313" key="7">
    <source>
        <dbReference type="EMBL" id="OPX43922.1"/>
    </source>
</evidence>
<keyword evidence="4 6" id="KW-1133">Transmembrane helix</keyword>